<keyword evidence="2" id="KW-1185">Reference proteome</keyword>
<reference evidence="1 2" key="1">
    <citation type="submission" date="2016-08" db="EMBL/GenBank/DDBJ databases">
        <title>Genome sequence of Clavibacter michiganensis subsp. michiganensis strain CASJ007.</title>
        <authorList>
            <person name="Thapa S.P."/>
            <person name="Coaker G."/>
        </authorList>
    </citation>
    <scope>NUCLEOTIDE SEQUENCE [LARGE SCALE GENOMIC DNA]</scope>
    <source>
        <strain evidence="1">CASJ007</strain>
    </source>
</reference>
<protein>
    <submittedName>
        <fullName evidence="1">Uncharacterized protein</fullName>
    </submittedName>
</protein>
<accession>A0A251XKN4</accession>
<comment type="caution">
    <text evidence="1">The sequence shown here is derived from an EMBL/GenBank/DDBJ whole genome shotgun (WGS) entry which is preliminary data.</text>
</comment>
<proteinExistence type="predicted"/>
<evidence type="ECO:0000313" key="2">
    <source>
        <dbReference type="Proteomes" id="UP000195062"/>
    </source>
</evidence>
<gene>
    <name evidence="1" type="ORF">CMMCAS07_03670</name>
</gene>
<organism evidence="1 2">
    <name type="scientific">Clavibacter michiganensis subsp. michiganensis</name>
    <dbReference type="NCBI Taxonomy" id="33013"/>
    <lineage>
        <taxon>Bacteria</taxon>
        <taxon>Bacillati</taxon>
        <taxon>Actinomycetota</taxon>
        <taxon>Actinomycetes</taxon>
        <taxon>Micrococcales</taxon>
        <taxon>Microbacteriaceae</taxon>
        <taxon>Clavibacter</taxon>
    </lineage>
</organism>
<name>A0A251XKN4_CLAMM</name>
<dbReference type="Proteomes" id="UP000195062">
    <property type="component" value="Unassembled WGS sequence"/>
</dbReference>
<dbReference type="AlphaFoldDB" id="A0A251XKN4"/>
<evidence type="ECO:0000313" key="1">
    <source>
        <dbReference type="EMBL" id="OUE04021.1"/>
    </source>
</evidence>
<dbReference type="EMBL" id="MDHH01000001">
    <property type="protein sequence ID" value="OUE04021.1"/>
    <property type="molecule type" value="Genomic_DNA"/>
</dbReference>
<sequence length="53" mass="5568">MPSGPNAMRPPLWVVSRGIPVTTSSAAPSPSDPGSPVTSMRTMRLSVELVKYA</sequence>